<dbReference type="Pfam" id="PF03572">
    <property type="entry name" value="Peptidase_S41"/>
    <property type="match status" value="1"/>
</dbReference>
<sequence>MSGPDLFSQPRRFGRGAALTLVFASVLVAGAATGSLPQGSEEPGAARSVVPDARRQVAQAAADAMAAGKSPTEAAERAVSRSGDRWAAVYSQGEYEEFEQSLDGEYTGVGLWARRESDGAIAVSKVSGGSPAQAAGIRAGDRLTSVDGRAVDGLPVTDVLSLLRGDATDAPAGTAVRLGLSRGARAWDETVRRATLSTEPVTVRKIAGGGTLVRVSAFTKGVGEAVRAAVREVSGGVVLDLRGNSGGLVTEAVGVASVFLDGGLVATYDTDGTEHALHADAGGDTTRPLVALVDGGTMSAAELLTGALQDRGRAVVVGSRTFGKGSVQMPTRLPDGSVAELTVGHYRTPSGHAVDGVGITPDLEVEAGVLERAERVLSGSGRTP</sequence>
<dbReference type="Gene3D" id="3.30.750.44">
    <property type="match status" value="1"/>
</dbReference>
<name>A0ABW9HRY7_9ACTN</name>
<keyword evidence="2" id="KW-0645">Protease</keyword>
<dbReference type="CDD" id="cd07560">
    <property type="entry name" value="Peptidase_S41_CPP"/>
    <property type="match status" value="1"/>
</dbReference>
<dbReference type="InterPro" id="IPR029045">
    <property type="entry name" value="ClpP/crotonase-like_dom_sf"/>
</dbReference>
<dbReference type="Pfam" id="PF17820">
    <property type="entry name" value="PDZ_6"/>
    <property type="match status" value="1"/>
</dbReference>
<dbReference type="InterPro" id="IPR001478">
    <property type="entry name" value="PDZ"/>
</dbReference>
<dbReference type="InterPro" id="IPR004447">
    <property type="entry name" value="Peptidase_S41A"/>
</dbReference>
<dbReference type="InterPro" id="IPR041489">
    <property type="entry name" value="PDZ_6"/>
</dbReference>
<evidence type="ECO:0000259" key="5">
    <source>
        <dbReference type="PROSITE" id="PS50106"/>
    </source>
</evidence>
<gene>
    <name evidence="6" type="ORF">ACKI18_19320</name>
</gene>
<proteinExistence type="inferred from homology"/>
<dbReference type="Gene3D" id="2.30.42.10">
    <property type="match status" value="1"/>
</dbReference>
<evidence type="ECO:0000256" key="2">
    <source>
        <dbReference type="ARBA" id="ARBA00022670"/>
    </source>
</evidence>
<keyword evidence="7" id="KW-1185">Reference proteome</keyword>
<dbReference type="InterPro" id="IPR036034">
    <property type="entry name" value="PDZ_sf"/>
</dbReference>
<evidence type="ECO:0000256" key="4">
    <source>
        <dbReference type="ARBA" id="ARBA00022825"/>
    </source>
</evidence>
<evidence type="ECO:0000313" key="6">
    <source>
        <dbReference type="EMBL" id="MFM9610852.1"/>
    </source>
</evidence>
<evidence type="ECO:0000256" key="1">
    <source>
        <dbReference type="ARBA" id="ARBA00009179"/>
    </source>
</evidence>
<dbReference type="SUPFAM" id="SSF52096">
    <property type="entry name" value="ClpP/crotonase"/>
    <property type="match status" value="1"/>
</dbReference>
<dbReference type="PANTHER" id="PTHR32060">
    <property type="entry name" value="TAIL-SPECIFIC PROTEASE"/>
    <property type="match status" value="1"/>
</dbReference>
<organism evidence="6 7">
    <name type="scientific">Streptomyces niveiscabiei</name>
    <dbReference type="NCBI Taxonomy" id="164115"/>
    <lineage>
        <taxon>Bacteria</taxon>
        <taxon>Bacillati</taxon>
        <taxon>Actinomycetota</taxon>
        <taxon>Actinomycetes</taxon>
        <taxon>Kitasatosporales</taxon>
        <taxon>Streptomycetaceae</taxon>
        <taxon>Streptomyces</taxon>
    </lineage>
</organism>
<dbReference type="InterPro" id="IPR005151">
    <property type="entry name" value="Tail-specific_protease"/>
</dbReference>
<reference evidence="6 7" key="1">
    <citation type="submission" date="2024-12" db="EMBL/GenBank/DDBJ databases">
        <title>Forecasting of Potato common scab and diversities of Pathogenic streptomyces spp. in china.</title>
        <authorList>
            <person name="Handique U."/>
            <person name="Wu J."/>
        </authorList>
    </citation>
    <scope>NUCLEOTIDE SEQUENCE [LARGE SCALE GENOMIC DNA]</scope>
    <source>
        <strain evidence="6 7">ZRIMU1530</strain>
    </source>
</reference>
<evidence type="ECO:0000256" key="3">
    <source>
        <dbReference type="ARBA" id="ARBA00022801"/>
    </source>
</evidence>
<comment type="similarity">
    <text evidence="1">Belongs to the peptidase S41A family.</text>
</comment>
<dbReference type="Proteomes" id="UP001631957">
    <property type="component" value="Unassembled WGS sequence"/>
</dbReference>
<dbReference type="RefSeq" id="WP_409121898.1">
    <property type="nucleotide sequence ID" value="NZ_JBJVNI010000010.1"/>
</dbReference>
<dbReference type="Gene3D" id="3.90.226.10">
    <property type="entry name" value="2-enoyl-CoA Hydratase, Chain A, domain 1"/>
    <property type="match status" value="1"/>
</dbReference>
<accession>A0ABW9HRY7</accession>
<dbReference type="SMART" id="SM00245">
    <property type="entry name" value="TSPc"/>
    <property type="match status" value="1"/>
</dbReference>
<dbReference type="SUPFAM" id="SSF50156">
    <property type="entry name" value="PDZ domain-like"/>
    <property type="match status" value="1"/>
</dbReference>
<dbReference type="SMART" id="SM00228">
    <property type="entry name" value="PDZ"/>
    <property type="match status" value="1"/>
</dbReference>
<dbReference type="PROSITE" id="PS50106">
    <property type="entry name" value="PDZ"/>
    <property type="match status" value="1"/>
</dbReference>
<dbReference type="EMBL" id="JBJVNI010000010">
    <property type="protein sequence ID" value="MFM9610852.1"/>
    <property type="molecule type" value="Genomic_DNA"/>
</dbReference>
<dbReference type="PANTHER" id="PTHR32060:SF30">
    <property type="entry name" value="CARBOXY-TERMINAL PROCESSING PROTEASE CTPA"/>
    <property type="match status" value="1"/>
</dbReference>
<evidence type="ECO:0000313" key="7">
    <source>
        <dbReference type="Proteomes" id="UP001631957"/>
    </source>
</evidence>
<comment type="caution">
    <text evidence="6">The sequence shown here is derived from an EMBL/GenBank/DDBJ whole genome shotgun (WGS) entry which is preliminary data.</text>
</comment>
<keyword evidence="3" id="KW-0378">Hydrolase</keyword>
<feature type="domain" description="PDZ" evidence="5">
    <location>
        <begin position="95"/>
        <end position="164"/>
    </location>
</feature>
<protein>
    <submittedName>
        <fullName evidence="6">S41 family peptidase</fullName>
    </submittedName>
</protein>
<keyword evidence="4" id="KW-0720">Serine protease</keyword>